<feature type="chain" id="PRO_5045188774" evidence="1">
    <location>
        <begin position="31"/>
        <end position="391"/>
    </location>
</feature>
<keyword evidence="3" id="KW-1185">Reference proteome</keyword>
<organism evidence="2 3">
    <name type="scientific">Microbacterium resistens</name>
    <dbReference type="NCBI Taxonomy" id="156977"/>
    <lineage>
        <taxon>Bacteria</taxon>
        <taxon>Bacillati</taxon>
        <taxon>Actinomycetota</taxon>
        <taxon>Actinomycetes</taxon>
        <taxon>Micrococcales</taxon>
        <taxon>Microbacteriaceae</taxon>
        <taxon>Microbacterium</taxon>
    </lineage>
</organism>
<reference evidence="2 3" key="1">
    <citation type="submission" date="2023-01" db="EMBL/GenBank/DDBJ databases">
        <title>Characterization of estradiol degrading bacteria Microbacterium sp. MZT7 and reveal degrading genes through genome analysis.</title>
        <authorList>
            <person name="Hao P."/>
            <person name="Gao Y."/>
        </authorList>
    </citation>
    <scope>NUCLEOTIDE SEQUENCE [LARGE SCALE GENOMIC DNA]</scope>
    <source>
        <strain evidence="2 3">MZT7</strain>
    </source>
</reference>
<protein>
    <submittedName>
        <fullName evidence="2">DUF4185 domain-containing protein</fullName>
    </submittedName>
</protein>
<name>A0ABY3RP45_9MICO</name>
<dbReference type="Proteomes" id="UP001199642">
    <property type="component" value="Chromosome"/>
</dbReference>
<proteinExistence type="predicted"/>
<sequence length="391" mass="41882">MIDMNRRWIAAAVATASLCAGVAVSAPASAASPASPGGRGPGQCALTDGTLTATTTVNEELTDRFRSYAETGGAWTGGDSTFSLPRPGGTTGWFFSDTFLGTVNADGSRPADSPFVNNSVVLEDRRGGMTTVTGGTPEAPAGIIPPEPDGRWYWIGDPTPGAHGTVQVPLLQFERTGSGSFDFRWTANRLAILDGDSLQLDTIVDRPSETGINWGSWTLEEGPTTYIYGIADPGGVRSAYVARAQGRDGIAGDWSFWDGSGWSGQEADAVPVVPYVANEFSVARFRDGYLLVTQDTSELFSTRIVARTSCSPTGPFTDPVELYRTPETGLAGSYGDADVFTYNAHEHPNLRTGNRILVTYNVNTFDNVGDVYDDASIYRPRFLDVRLDVRR</sequence>
<dbReference type="EMBL" id="CP082781">
    <property type="protein sequence ID" value="UGS25452.1"/>
    <property type="molecule type" value="Genomic_DNA"/>
</dbReference>
<gene>
    <name evidence="2" type="ORF">K8F61_12275</name>
</gene>
<evidence type="ECO:0000256" key="1">
    <source>
        <dbReference type="SAM" id="SignalP"/>
    </source>
</evidence>
<evidence type="ECO:0000313" key="3">
    <source>
        <dbReference type="Proteomes" id="UP001199642"/>
    </source>
</evidence>
<accession>A0ABY3RP45</accession>
<evidence type="ECO:0000313" key="2">
    <source>
        <dbReference type="EMBL" id="UGS25452.1"/>
    </source>
</evidence>
<keyword evidence="1" id="KW-0732">Signal</keyword>
<feature type="signal peptide" evidence="1">
    <location>
        <begin position="1"/>
        <end position="30"/>
    </location>
</feature>